<dbReference type="EMBL" id="JAOANI010000014">
    <property type="protein sequence ID" value="MCT7358683.1"/>
    <property type="molecule type" value="Genomic_DNA"/>
</dbReference>
<dbReference type="RefSeq" id="WP_260975572.1">
    <property type="nucleotide sequence ID" value="NZ_JAOANI010000014.1"/>
</dbReference>
<name>A0A9X3AS85_9GAMM</name>
<dbReference type="AlphaFoldDB" id="A0A9X3AS85"/>
<accession>A0A9X3AS85</accession>
<dbReference type="Proteomes" id="UP001147830">
    <property type="component" value="Unassembled WGS sequence"/>
</dbReference>
<evidence type="ECO:0000313" key="1">
    <source>
        <dbReference type="EMBL" id="MCT7358683.1"/>
    </source>
</evidence>
<reference evidence="1" key="1">
    <citation type="journal article" date="2022" name="Front. Microbiol.">
        <title>Genome-based taxonomic rearrangement of Oceanobacter-related bacteria including the description of Thalassolituus hydrocarbonoclasticus sp. nov. and Thalassolituus pacificus sp. nov. and emended description of the genus Thalassolituus.</title>
        <authorList>
            <person name="Dong C."/>
            <person name="Wei L."/>
            <person name="Wang J."/>
            <person name="Lai Q."/>
            <person name="Huang Z."/>
            <person name="Shao Z."/>
        </authorList>
    </citation>
    <scope>NUCLEOTIDE SEQUENCE</scope>
    <source>
        <strain evidence="1">59MF3M-4</strain>
    </source>
</reference>
<protein>
    <submittedName>
        <fullName evidence="1">Uncharacterized protein</fullName>
    </submittedName>
</protein>
<sequence>MNPAAQSAQYPVTCPACNTINAKRAAELLQDKRLCCRKCEHTIAMNERQLNSLRRTLADMGSYLKQDKPLAEQRD</sequence>
<comment type="caution">
    <text evidence="1">The sequence shown here is derived from an EMBL/GenBank/DDBJ whole genome shotgun (WGS) entry which is preliminary data.</text>
</comment>
<proteinExistence type="predicted"/>
<organism evidence="1 2">
    <name type="scientific">Thalassolituus pacificus</name>
    <dbReference type="NCBI Taxonomy" id="2975440"/>
    <lineage>
        <taxon>Bacteria</taxon>
        <taxon>Pseudomonadati</taxon>
        <taxon>Pseudomonadota</taxon>
        <taxon>Gammaproteobacteria</taxon>
        <taxon>Oceanospirillales</taxon>
        <taxon>Oceanospirillaceae</taxon>
        <taxon>Thalassolituus</taxon>
    </lineage>
</organism>
<evidence type="ECO:0000313" key="2">
    <source>
        <dbReference type="Proteomes" id="UP001147830"/>
    </source>
</evidence>
<gene>
    <name evidence="1" type="ORF">NYR02_06590</name>
</gene>
<reference evidence="1" key="2">
    <citation type="submission" date="2022-08" db="EMBL/GenBank/DDBJ databases">
        <authorList>
            <person name="Dong C."/>
        </authorList>
    </citation>
    <scope>NUCLEOTIDE SEQUENCE</scope>
    <source>
        <strain evidence="1">59MF3M-4</strain>
    </source>
</reference>
<keyword evidence="2" id="KW-1185">Reference proteome</keyword>